<dbReference type="PANTHER" id="PTHR42028">
    <property type="entry name" value="CHROMOSOME 1, WHOLE GENOME SHOTGUN SEQUENCE"/>
    <property type="match status" value="1"/>
</dbReference>
<feature type="signal peptide" evidence="2">
    <location>
        <begin position="1"/>
        <end position="19"/>
    </location>
</feature>
<evidence type="ECO:0000259" key="3">
    <source>
        <dbReference type="Pfam" id="PF23585"/>
    </source>
</evidence>
<feature type="domain" description="DUF7137" evidence="3">
    <location>
        <begin position="113"/>
        <end position="244"/>
    </location>
</feature>
<keyword evidence="5" id="KW-1185">Reference proteome</keyword>
<evidence type="ECO:0000313" key="5">
    <source>
        <dbReference type="Proteomes" id="UP000244855"/>
    </source>
</evidence>
<evidence type="ECO:0000313" key="4">
    <source>
        <dbReference type="EMBL" id="PVI07352.1"/>
    </source>
</evidence>
<name>A0A2V1EB19_9PLEO</name>
<accession>A0A2V1EB19</accession>
<proteinExistence type="predicted"/>
<feature type="chain" id="PRO_5016150014" description="DUF7137 domain-containing protein" evidence="2">
    <location>
        <begin position="20"/>
        <end position="271"/>
    </location>
</feature>
<feature type="compositionally biased region" description="Low complexity" evidence="1">
    <location>
        <begin position="54"/>
        <end position="76"/>
    </location>
</feature>
<keyword evidence="2" id="KW-0732">Signal</keyword>
<dbReference type="InterPro" id="IPR055561">
    <property type="entry name" value="DUF7137"/>
</dbReference>
<evidence type="ECO:0000256" key="1">
    <source>
        <dbReference type="SAM" id="MobiDB-lite"/>
    </source>
</evidence>
<dbReference type="STRING" id="97972.A0A2V1EB19"/>
<protein>
    <recommendedName>
        <fullName evidence="3">DUF7137 domain-containing protein</fullName>
    </recommendedName>
</protein>
<dbReference type="OrthoDB" id="2435509at2759"/>
<dbReference type="EMBL" id="KZ805304">
    <property type="protein sequence ID" value="PVI07352.1"/>
    <property type="molecule type" value="Genomic_DNA"/>
</dbReference>
<sequence length="271" mass="28529">MKPSQLLASVMAMSSLSAALPDAFSGSNALAEFKNVLVGRQDRSSQSSAAPTESAKSSDSKQSGSSSPTASGSATESAKESSSGDSKATDKDQSGSGSRTTSKPTPTNFGPDVQPGGINMITPSAIAGSQLYKIDDQVTFVFNYTSLSISPTAVDVMATCTANQATYTIALNQSVEATHTVVWDTKNYISDYPNSAPLLTENYQLMIYDSNSSVSAAPKPGYLAPYKMMSFAMYTKQPYVEWKGTFSPSKVLDHVSTNRLQTSSAPIATVP</sequence>
<dbReference type="Proteomes" id="UP000244855">
    <property type="component" value="Unassembled WGS sequence"/>
</dbReference>
<gene>
    <name evidence="4" type="ORF">DM02DRAFT_608890</name>
</gene>
<dbReference type="PANTHER" id="PTHR42028:SF1">
    <property type="entry name" value="YALI0E30657P"/>
    <property type="match status" value="1"/>
</dbReference>
<reference evidence="4 5" key="1">
    <citation type="journal article" date="2018" name="Sci. Rep.">
        <title>Comparative genomics provides insights into the lifestyle and reveals functional heterogeneity of dark septate endophytic fungi.</title>
        <authorList>
            <person name="Knapp D.G."/>
            <person name="Nemeth J.B."/>
            <person name="Barry K."/>
            <person name="Hainaut M."/>
            <person name="Henrissat B."/>
            <person name="Johnson J."/>
            <person name="Kuo A."/>
            <person name="Lim J.H.P."/>
            <person name="Lipzen A."/>
            <person name="Nolan M."/>
            <person name="Ohm R.A."/>
            <person name="Tamas L."/>
            <person name="Grigoriev I.V."/>
            <person name="Spatafora J.W."/>
            <person name="Nagy L.G."/>
            <person name="Kovacs G.M."/>
        </authorList>
    </citation>
    <scope>NUCLEOTIDE SEQUENCE [LARGE SCALE GENOMIC DNA]</scope>
    <source>
        <strain evidence="4 5">DSE2036</strain>
    </source>
</reference>
<feature type="region of interest" description="Disordered" evidence="1">
    <location>
        <begin position="39"/>
        <end position="116"/>
    </location>
</feature>
<feature type="compositionally biased region" description="Polar residues" evidence="1">
    <location>
        <begin position="94"/>
        <end position="108"/>
    </location>
</feature>
<organism evidence="4 5">
    <name type="scientific">Periconia macrospinosa</name>
    <dbReference type="NCBI Taxonomy" id="97972"/>
    <lineage>
        <taxon>Eukaryota</taxon>
        <taxon>Fungi</taxon>
        <taxon>Dikarya</taxon>
        <taxon>Ascomycota</taxon>
        <taxon>Pezizomycotina</taxon>
        <taxon>Dothideomycetes</taxon>
        <taxon>Pleosporomycetidae</taxon>
        <taxon>Pleosporales</taxon>
        <taxon>Massarineae</taxon>
        <taxon>Periconiaceae</taxon>
        <taxon>Periconia</taxon>
    </lineage>
</organism>
<dbReference type="Pfam" id="PF23585">
    <property type="entry name" value="DUF7137"/>
    <property type="match status" value="1"/>
</dbReference>
<dbReference type="AlphaFoldDB" id="A0A2V1EB19"/>
<evidence type="ECO:0000256" key="2">
    <source>
        <dbReference type="SAM" id="SignalP"/>
    </source>
</evidence>